<dbReference type="InterPro" id="IPR016032">
    <property type="entry name" value="Sig_transdc_resp-reg_C-effctor"/>
</dbReference>
<evidence type="ECO:0000256" key="4">
    <source>
        <dbReference type="ARBA" id="ARBA00023163"/>
    </source>
</evidence>
<dbReference type="GO" id="GO:0045893">
    <property type="term" value="P:positive regulation of DNA-templated transcription"/>
    <property type="evidence" value="ECO:0007669"/>
    <property type="project" value="UniProtKB-ARBA"/>
</dbReference>
<keyword evidence="4" id="KW-0804">Transcription</keyword>
<dbReference type="InterPro" id="IPR036693">
    <property type="entry name" value="TF_LuxR_autoind-bd_dom_sf"/>
</dbReference>
<dbReference type="Proteomes" id="UP000008793">
    <property type="component" value="Chromosome"/>
</dbReference>
<evidence type="ECO:0000256" key="2">
    <source>
        <dbReference type="ARBA" id="ARBA00023125"/>
    </source>
</evidence>
<organism evidence="7">
    <name type="scientific">Erwinia billingiae (strain Eb661)</name>
    <dbReference type="NCBI Taxonomy" id="634500"/>
    <lineage>
        <taxon>Bacteria</taxon>
        <taxon>Pseudomonadati</taxon>
        <taxon>Pseudomonadota</taxon>
        <taxon>Gammaproteobacteria</taxon>
        <taxon>Enterobacterales</taxon>
        <taxon>Erwiniaceae</taxon>
        <taxon>Erwinia</taxon>
    </lineage>
</organism>
<dbReference type="InterPro" id="IPR036388">
    <property type="entry name" value="WH-like_DNA-bd_sf"/>
</dbReference>
<dbReference type="NCBIfam" id="NF007561">
    <property type="entry name" value="PRK10188.1"/>
    <property type="match status" value="1"/>
</dbReference>
<dbReference type="AlphaFoldDB" id="D8MQJ5"/>
<keyword evidence="2" id="KW-0238">DNA-binding</keyword>
<dbReference type="Pfam" id="PF00196">
    <property type="entry name" value="GerE"/>
    <property type="match status" value="1"/>
</dbReference>
<keyword evidence="1" id="KW-0805">Transcription regulation</keyword>
<dbReference type="FunFam" id="1.10.10.10:FF:000297">
    <property type="entry name" value="DNA-binding transcriptional activator SdiA"/>
    <property type="match status" value="1"/>
</dbReference>
<dbReference type="eggNOG" id="COG2197">
    <property type="taxonomic scope" value="Bacteria"/>
</dbReference>
<dbReference type="HOGENOM" id="CLU_072786_7_1_6"/>
<dbReference type="Gene3D" id="3.30.450.80">
    <property type="entry name" value="Transcription factor LuxR-like, autoinducer-binding domain"/>
    <property type="match status" value="1"/>
</dbReference>
<dbReference type="KEGG" id="ebi:EbC_15710"/>
<dbReference type="PRINTS" id="PR00038">
    <property type="entry name" value="HTHLUXR"/>
</dbReference>
<reference evidence="6 7" key="1">
    <citation type="journal article" date="2010" name="BMC Genomics">
        <title>Genome comparison of the epiphytic bacteria Erwinia billingiae and E. tasmaniensis with the pear pathogen E. pyrifoliae.</title>
        <authorList>
            <person name="Kube M."/>
            <person name="Migdoll A.M."/>
            <person name="Gehring I."/>
            <person name="Heitmann K."/>
            <person name="Mayer Y."/>
            <person name="Kuhl H."/>
            <person name="Knaust F."/>
            <person name="Geider K."/>
            <person name="Reinhardt R."/>
        </authorList>
    </citation>
    <scope>NUCLEOTIDE SEQUENCE [LARGE SCALE GENOMIC DNA]</scope>
    <source>
        <strain evidence="6 7">Eb661</strain>
    </source>
</reference>
<keyword evidence="3" id="KW-0010">Activator</keyword>
<dbReference type="Pfam" id="PF03472">
    <property type="entry name" value="Autoind_bind"/>
    <property type="match status" value="1"/>
</dbReference>
<dbReference type="SUPFAM" id="SSF46894">
    <property type="entry name" value="C-terminal effector domain of the bipartite response regulators"/>
    <property type="match status" value="1"/>
</dbReference>
<feature type="domain" description="HTH luxR-type" evidence="5">
    <location>
        <begin position="173"/>
        <end position="238"/>
    </location>
</feature>
<dbReference type="EMBL" id="FP236843">
    <property type="protein sequence ID" value="CAX59102.1"/>
    <property type="molecule type" value="Genomic_DNA"/>
</dbReference>
<dbReference type="SUPFAM" id="SSF75516">
    <property type="entry name" value="Pheromone-binding domain of LuxR-like quorum-sensing transcription factors"/>
    <property type="match status" value="1"/>
</dbReference>
<dbReference type="RefSeq" id="WP_013201595.1">
    <property type="nucleotide sequence ID" value="NC_014306.1"/>
</dbReference>
<accession>D8MQJ5</accession>
<dbReference type="InterPro" id="IPR000792">
    <property type="entry name" value="Tscrpt_reg_LuxR_C"/>
</dbReference>
<gene>
    <name evidence="6" type="primary">sdiA</name>
    <name evidence="6" type="ordered locus">EbC_15710</name>
</gene>
<name>D8MQJ5_ERWBE</name>
<dbReference type="PANTHER" id="PTHR44688:SF16">
    <property type="entry name" value="DNA-BINDING TRANSCRIPTIONAL ACTIVATOR DEVR_DOSR"/>
    <property type="match status" value="1"/>
</dbReference>
<evidence type="ECO:0000259" key="5">
    <source>
        <dbReference type="PROSITE" id="PS50043"/>
    </source>
</evidence>
<evidence type="ECO:0000313" key="7">
    <source>
        <dbReference type="Proteomes" id="UP000008793"/>
    </source>
</evidence>
<proteinExistence type="predicted"/>
<protein>
    <submittedName>
        <fullName evidence="6">Regulatory protein</fullName>
    </submittedName>
</protein>
<dbReference type="SMART" id="SM00421">
    <property type="entry name" value="HTH_LUXR"/>
    <property type="match status" value="1"/>
</dbReference>
<dbReference type="GO" id="GO:0003677">
    <property type="term" value="F:DNA binding"/>
    <property type="evidence" value="ECO:0007669"/>
    <property type="project" value="UniProtKB-KW"/>
</dbReference>
<dbReference type="PROSITE" id="PS50043">
    <property type="entry name" value="HTH_LUXR_2"/>
    <property type="match status" value="1"/>
</dbReference>
<evidence type="ECO:0000313" key="6">
    <source>
        <dbReference type="EMBL" id="CAX59102.1"/>
    </source>
</evidence>
<dbReference type="PANTHER" id="PTHR44688">
    <property type="entry name" value="DNA-BINDING TRANSCRIPTIONAL ACTIVATOR DEVR_DOSR"/>
    <property type="match status" value="1"/>
</dbReference>
<dbReference type="CDD" id="cd06170">
    <property type="entry name" value="LuxR_C_like"/>
    <property type="match status" value="1"/>
</dbReference>
<dbReference type="STRING" id="634500.EbC_15710"/>
<dbReference type="Gene3D" id="1.10.10.10">
    <property type="entry name" value="Winged helix-like DNA-binding domain superfamily/Winged helix DNA-binding domain"/>
    <property type="match status" value="1"/>
</dbReference>
<dbReference type="GeneID" id="90511595"/>
<evidence type="ECO:0000256" key="1">
    <source>
        <dbReference type="ARBA" id="ARBA00023015"/>
    </source>
</evidence>
<dbReference type="InterPro" id="IPR005143">
    <property type="entry name" value="TF_LuxR_autoind-bd_dom"/>
</dbReference>
<keyword evidence="7" id="KW-1185">Reference proteome</keyword>
<sequence length="240" mass="27220">MTSENYFSWREKIQLAFLNVSDISEITALIEQQTLALGFDFYALYIRHPVPFTRPKIFIYSSYPKKWVSAYQKGNFAAIDPVIENCQVPGKIVLWDEPLSRRGQKVFDAAKEYGIHSGFSACAMAKNRSIGILSMASGKTFEKIMLTPEKQLKLQYLSVLIMEALQQVKDISMSVMNMELSQRELEILKWTAEGKTSAEISLILSISENTVNFHQKKMQKRFNAPNKTQVASYAAAIGLL</sequence>
<evidence type="ECO:0000256" key="3">
    <source>
        <dbReference type="ARBA" id="ARBA00023159"/>
    </source>
</evidence>